<protein>
    <submittedName>
        <fullName evidence="1">Uncharacterized protein</fullName>
    </submittedName>
</protein>
<dbReference type="AlphaFoldDB" id="A0A8J3ITN9"/>
<reference evidence="1" key="1">
    <citation type="submission" date="2020-10" db="EMBL/GenBank/DDBJ databases">
        <title>Taxonomic study of unclassified bacteria belonging to the class Ktedonobacteria.</title>
        <authorList>
            <person name="Yabe S."/>
            <person name="Wang C.M."/>
            <person name="Zheng Y."/>
            <person name="Sakai Y."/>
            <person name="Cavaletti L."/>
            <person name="Monciardini P."/>
            <person name="Donadio S."/>
        </authorList>
    </citation>
    <scope>NUCLEOTIDE SEQUENCE</scope>
    <source>
        <strain evidence="1">ID150040</strain>
    </source>
</reference>
<name>A0A8J3ITN9_9CHLR</name>
<sequence length="73" mass="8441">MVQEPGKKISEERAARPQVSWPVALRTVRGWLEPWIMLRRYWNGWSQQPPPPALQLLLQCLERGQAIALYSSA</sequence>
<evidence type="ECO:0000313" key="1">
    <source>
        <dbReference type="EMBL" id="GHP00572.1"/>
    </source>
</evidence>
<keyword evidence="2" id="KW-1185">Reference proteome</keyword>
<dbReference type="EMBL" id="BNJK01000002">
    <property type="protein sequence ID" value="GHP00572.1"/>
    <property type="molecule type" value="Genomic_DNA"/>
</dbReference>
<gene>
    <name evidence="1" type="ORF">KSF_106190</name>
</gene>
<evidence type="ECO:0000313" key="2">
    <source>
        <dbReference type="Proteomes" id="UP000597444"/>
    </source>
</evidence>
<comment type="caution">
    <text evidence="1">The sequence shown here is derived from an EMBL/GenBank/DDBJ whole genome shotgun (WGS) entry which is preliminary data.</text>
</comment>
<proteinExistence type="predicted"/>
<accession>A0A8J3ITN9</accession>
<organism evidence="1 2">
    <name type="scientific">Reticulibacter mediterranei</name>
    <dbReference type="NCBI Taxonomy" id="2778369"/>
    <lineage>
        <taxon>Bacteria</taxon>
        <taxon>Bacillati</taxon>
        <taxon>Chloroflexota</taxon>
        <taxon>Ktedonobacteria</taxon>
        <taxon>Ktedonobacterales</taxon>
        <taxon>Reticulibacteraceae</taxon>
        <taxon>Reticulibacter</taxon>
    </lineage>
</organism>
<dbReference type="Proteomes" id="UP000597444">
    <property type="component" value="Unassembled WGS sequence"/>
</dbReference>